<keyword evidence="10" id="KW-1185">Reference proteome</keyword>
<dbReference type="CDD" id="cd13201">
    <property type="entry name" value="FERM_C_MyoXV"/>
    <property type="match status" value="1"/>
</dbReference>
<dbReference type="SUPFAM" id="SSF47031">
    <property type="entry name" value="Second domain of FERM"/>
    <property type="match status" value="1"/>
</dbReference>
<comment type="caution">
    <text evidence="9">The sequence shown here is derived from an EMBL/GenBank/DDBJ whole genome shotgun (WGS) entry which is preliminary data.</text>
</comment>
<dbReference type="InterPro" id="IPR019748">
    <property type="entry name" value="FERM_central"/>
</dbReference>
<dbReference type="GO" id="GO:0005737">
    <property type="term" value="C:cytoplasm"/>
    <property type="evidence" value="ECO:0007669"/>
    <property type="project" value="UniProtKB-SubCell"/>
</dbReference>
<dbReference type="PANTHER" id="PTHR22692:SF21">
    <property type="entry name" value="MYOSIN XVA"/>
    <property type="match status" value="1"/>
</dbReference>
<keyword evidence="5" id="KW-0009">Actin-binding</keyword>
<evidence type="ECO:0000256" key="5">
    <source>
        <dbReference type="ARBA" id="ARBA00023203"/>
    </source>
</evidence>
<gene>
    <name evidence="9" type="ORF">scyTo_0002799</name>
</gene>
<evidence type="ECO:0000313" key="10">
    <source>
        <dbReference type="Proteomes" id="UP000288216"/>
    </source>
</evidence>
<name>A0A401PKU3_SCYTO</name>
<dbReference type="EMBL" id="BFAA01000719">
    <property type="protein sequence ID" value="GCB73718.1"/>
    <property type="molecule type" value="Genomic_DNA"/>
</dbReference>
<proteinExistence type="predicted"/>
<dbReference type="OMA" id="FLRRVMW"/>
<evidence type="ECO:0000259" key="7">
    <source>
        <dbReference type="PROSITE" id="PS50002"/>
    </source>
</evidence>
<dbReference type="InterPro" id="IPR001452">
    <property type="entry name" value="SH3_domain"/>
</dbReference>
<accession>A0A401PKU3</accession>
<dbReference type="InterPro" id="IPR011993">
    <property type="entry name" value="PH-like_dom_sf"/>
</dbReference>
<dbReference type="PROSITE" id="PS50002">
    <property type="entry name" value="SH3"/>
    <property type="match status" value="1"/>
</dbReference>
<keyword evidence="4" id="KW-0677">Repeat</keyword>
<dbReference type="InterPro" id="IPR038185">
    <property type="entry name" value="MyTH4_dom_sf"/>
</dbReference>
<dbReference type="PROSITE" id="PS51016">
    <property type="entry name" value="MYTH4"/>
    <property type="match status" value="1"/>
</dbReference>
<comment type="subcellular location">
    <subcellularLocation>
        <location evidence="1">Cytoplasm</location>
    </subcellularLocation>
</comment>
<dbReference type="Pfam" id="PF26570">
    <property type="entry name" value="MYO15"/>
    <property type="match status" value="1"/>
</dbReference>
<dbReference type="Gene3D" id="1.25.40.530">
    <property type="entry name" value="MyTH4 domain"/>
    <property type="match status" value="2"/>
</dbReference>
<dbReference type="CDD" id="cd14473">
    <property type="entry name" value="FERM_B-lobe"/>
    <property type="match status" value="1"/>
</dbReference>
<keyword evidence="2 6" id="KW-0728">SH3 domain</keyword>
<dbReference type="PANTHER" id="PTHR22692">
    <property type="entry name" value="MYOSIN VII, XV"/>
    <property type="match status" value="1"/>
</dbReference>
<evidence type="ECO:0000256" key="6">
    <source>
        <dbReference type="PROSITE-ProRule" id="PRU00192"/>
    </source>
</evidence>
<dbReference type="SMART" id="SM00326">
    <property type="entry name" value="SH3"/>
    <property type="match status" value="1"/>
</dbReference>
<evidence type="ECO:0000256" key="4">
    <source>
        <dbReference type="ARBA" id="ARBA00022737"/>
    </source>
</evidence>
<dbReference type="SUPFAM" id="SSF50044">
    <property type="entry name" value="SH3-domain"/>
    <property type="match status" value="1"/>
</dbReference>
<dbReference type="STRING" id="75743.A0A401PKU3"/>
<dbReference type="AlphaFoldDB" id="A0A401PKU3"/>
<keyword evidence="3" id="KW-0963">Cytoplasm</keyword>
<dbReference type="Gene3D" id="2.30.29.30">
    <property type="entry name" value="Pleckstrin-homology domain (PH domain)/Phosphotyrosine-binding domain (PTB)"/>
    <property type="match status" value="1"/>
</dbReference>
<dbReference type="SMART" id="SM00139">
    <property type="entry name" value="MyTH4"/>
    <property type="match status" value="1"/>
</dbReference>
<organism evidence="9 10">
    <name type="scientific">Scyliorhinus torazame</name>
    <name type="common">Cloudy catshark</name>
    <name type="synonym">Catulus torazame</name>
    <dbReference type="NCBI Taxonomy" id="75743"/>
    <lineage>
        <taxon>Eukaryota</taxon>
        <taxon>Metazoa</taxon>
        <taxon>Chordata</taxon>
        <taxon>Craniata</taxon>
        <taxon>Vertebrata</taxon>
        <taxon>Chondrichthyes</taxon>
        <taxon>Elasmobranchii</taxon>
        <taxon>Galeomorphii</taxon>
        <taxon>Galeoidea</taxon>
        <taxon>Carcharhiniformes</taxon>
        <taxon>Scyliorhinidae</taxon>
        <taxon>Scyliorhinus</taxon>
    </lineage>
</organism>
<sequence length="738" mass="83147">MPMEGEGPAVPTAAILVSVVALEIVNDTFSETCVRLNKEEQMMMKSFLAENKIQSSTLVKDEAVKRKIVMAARESWDVYFCRLFPASGSVGTGVQILGVSHKGICLLKLMRASSTAAENLRVLRSYSYCDILFVTIPSKNMLDFNLTNEKLILFSSKAPQVKSMIDYFITELKKDSNYVIAVKSHITNDSSNLRFHKGDIIRLQPMEGLEEGWKFGAFHGRSGLFPLEYVQPVAAPDFIHLSNDKKEEPMDKKGKVAASASATVAAAVGSTAAAEELDRKSETSPPVNEFVESIPEYILHDSQCTMIEFAKKYFRPPHKLKSEFNKEKSKKGKDPKDPAELVKYTKTPIQESLIEFSDENMNKIAAEIFVAVMKFMGDHPLKGQTEQDTVYTILKVCGELEVMKDETYCQIIKQITDNTSSKTDSVQRGWRLLYILTAYYKCSEVLKPFLFKLLESVYRMPGSSFQGIAKACDHNLKKTFQFGGRTQFPDGIELKAMVAGRSSKRQVFLLPGNMDRHLKIKTCTIFPDYLKGLLHILNQDMMSDNQLQQVSKLAALQHRAKDSLYLPTIREVQDYIPPQIYRHQRPQPWLNMVTQNIQHVQALSSHQARAQFLGLVSAFPMFGSSFFYIQSSSNSAIVAPCILAVNQNGLNFLNKETHELMVNFPLKEVQSTLTQQAGPNNSYPYAEIKLGDLMSQRITQLQLDQALEMCRVTAMHVESMLLAREKRLTLPPSEITLL</sequence>
<evidence type="ECO:0000259" key="8">
    <source>
        <dbReference type="PROSITE" id="PS51016"/>
    </source>
</evidence>
<evidence type="ECO:0000256" key="3">
    <source>
        <dbReference type="ARBA" id="ARBA00022490"/>
    </source>
</evidence>
<dbReference type="Pfam" id="PF00373">
    <property type="entry name" value="FERM_M"/>
    <property type="match status" value="1"/>
</dbReference>
<evidence type="ECO:0000256" key="2">
    <source>
        <dbReference type="ARBA" id="ARBA00022443"/>
    </source>
</evidence>
<dbReference type="Pfam" id="PF07653">
    <property type="entry name" value="SH3_2"/>
    <property type="match status" value="1"/>
</dbReference>
<dbReference type="InterPro" id="IPR059004">
    <property type="entry name" value="MYO15"/>
</dbReference>
<evidence type="ECO:0000256" key="1">
    <source>
        <dbReference type="ARBA" id="ARBA00004496"/>
    </source>
</evidence>
<dbReference type="InterPro" id="IPR041795">
    <property type="entry name" value="MyoXV_FERM_C"/>
</dbReference>
<dbReference type="Pfam" id="PF00784">
    <property type="entry name" value="MyTH4"/>
    <property type="match status" value="1"/>
</dbReference>
<dbReference type="InterPro" id="IPR036028">
    <property type="entry name" value="SH3-like_dom_sf"/>
</dbReference>
<dbReference type="Proteomes" id="UP000288216">
    <property type="component" value="Unassembled WGS sequence"/>
</dbReference>
<dbReference type="OrthoDB" id="8182952at2759"/>
<feature type="domain" description="SH3" evidence="7">
    <location>
        <begin position="174"/>
        <end position="235"/>
    </location>
</feature>
<dbReference type="InterPro" id="IPR035963">
    <property type="entry name" value="FERM_2"/>
</dbReference>
<feature type="domain" description="MyTH4" evidence="8">
    <location>
        <begin position="344"/>
        <end position="498"/>
    </location>
</feature>
<dbReference type="InterPro" id="IPR051567">
    <property type="entry name" value="Unconventional_Myosin_ATPase"/>
</dbReference>
<evidence type="ECO:0000313" key="9">
    <source>
        <dbReference type="EMBL" id="GCB73718.1"/>
    </source>
</evidence>
<dbReference type="GO" id="GO:0005856">
    <property type="term" value="C:cytoskeleton"/>
    <property type="evidence" value="ECO:0007669"/>
    <property type="project" value="InterPro"/>
</dbReference>
<dbReference type="GO" id="GO:0003779">
    <property type="term" value="F:actin binding"/>
    <property type="evidence" value="ECO:0007669"/>
    <property type="project" value="UniProtKB-KW"/>
</dbReference>
<dbReference type="InterPro" id="IPR000857">
    <property type="entry name" value="MyTH4_dom"/>
</dbReference>
<dbReference type="Gene3D" id="2.30.30.40">
    <property type="entry name" value="SH3 Domains"/>
    <property type="match status" value="1"/>
</dbReference>
<evidence type="ECO:0008006" key="11">
    <source>
        <dbReference type="Google" id="ProtNLM"/>
    </source>
</evidence>
<reference evidence="9 10" key="1">
    <citation type="journal article" date="2018" name="Nat. Ecol. Evol.">
        <title>Shark genomes provide insights into elasmobranch evolution and the origin of vertebrates.</title>
        <authorList>
            <person name="Hara Y"/>
            <person name="Yamaguchi K"/>
            <person name="Onimaru K"/>
            <person name="Kadota M"/>
            <person name="Koyanagi M"/>
            <person name="Keeley SD"/>
            <person name="Tatsumi K"/>
            <person name="Tanaka K"/>
            <person name="Motone F"/>
            <person name="Kageyama Y"/>
            <person name="Nozu R"/>
            <person name="Adachi N"/>
            <person name="Nishimura O"/>
            <person name="Nakagawa R"/>
            <person name="Tanegashima C"/>
            <person name="Kiyatake I"/>
            <person name="Matsumoto R"/>
            <person name="Murakumo K"/>
            <person name="Nishida K"/>
            <person name="Terakita A"/>
            <person name="Kuratani S"/>
            <person name="Sato K"/>
            <person name="Hyodo S Kuraku.S."/>
        </authorList>
    </citation>
    <scope>NUCLEOTIDE SEQUENCE [LARGE SCALE GENOMIC DNA]</scope>
</reference>
<protein>
    <recommendedName>
        <fullName evidence="11">SH3 domain-containing protein</fullName>
    </recommendedName>
</protein>